<accession>A0A830EBY5</accession>
<reference evidence="2" key="1">
    <citation type="journal article" date="2014" name="Int. J. Syst. Evol. Microbiol.">
        <title>Complete genome sequence of Corynebacterium casei LMG S-19264T (=DSM 44701T), isolated from a smear-ripened cheese.</title>
        <authorList>
            <consortium name="US DOE Joint Genome Institute (JGI-PGF)"/>
            <person name="Walter F."/>
            <person name="Albersmeier A."/>
            <person name="Kalinowski J."/>
            <person name="Ruckert C."/>
        </authorList>
    </citation>
    <scope>NUCLEOTIDE SEQUENCE</scope>
    <source>
        <strain evidence="2">JCM 14359</strain>
    </source>
</reference>
<organism evidence="2 3">
    <name type="scientific">Halobellus salinus</name>
    <dbReference type="NCBI Taxonomy" id="931585"/>
    <lineage>
        <taxon>Archaea</taxon>
        <taxon>Methanobacteriati</taxon>
        <taxon>Methanobacteriota</taxon>
        <taxon>Stenosarchaea group</taxon>
        <taxon>Halobacteria</taxon>
        <taxon>Halobacteriales</taxon>
        <taxon>Haloferacaceae</taxon>
        <taxon>Halobellus</taxon>
    </lineage>
</organism>
<dbReference type="Proteomes" id="UP000653099">
    <property type="component" value="Unassembled WGS sequence"/>
</dbReference>
<comment type="caution">
    <text evidence="2">The sequence shown here is derived from an EMBL/GenBank/DDBJ whole genome shotgun (WGS) entry which is preliminary data.</text>
</comment>
<proteinExistence type="predicted"/>
<keyword evidence="3" id="KW-1185">Reference proteome</keyword>
<sequence length="175" mass="18410">MMLATKPLAAALAVLVLVAGCVGPGSPGSGSATPTTEPPTDTAAPTPEPDTTTGMGGAGTDTKAVSTRGASNQPDPDKTVRLENAWNQPVDIRIRVVREATDETVHEGTYTLDRGEQREVYNVADADPDGIESFRVTATARNTTESVTIETNRCYGGAYVEVLEDGTLYPYYAIC</sequence>
<dbReference type="AlphaFoldDB" id="A0A830EBY5"/>
<evidence type="ECO:0000256" key="1">
    <source>
        <dbReference type="SAM" id="MobiDB-lite"/>
    </source>
</evidence>
<evidence type="ECO:0000313" key="3">
    <source>
        <dbReference type="Proteomes" id="UP000653099"/>
    </source>
</evidence>
<evidence type="ECO:0000313" key="2">
    <source>
        <dbReference type="EMBL" id="GGJ09500.1"/>
    </source>
</evidence>
<dbReference type="EMBL" id="BMOC01000011">
    <property type="protein sequence ID" value="GGJ09500.1"/>
    <property type="molecule type" value="Genomic_DNA"/>
</dbReference>
<feature type="compositionally biased region" description="Low complexity" evidence="1">
    <location>
        <begin position="29"/>
        <end position="53"/>
    </location>
</feature>
<feature type="compositionally biased region" description="Polar residues" evidence="1">
    <location>
        <begin position="63"/>
        <end position="74"/>
    </location>
</feature>
<name>A0A830EBY5_9EURY</name>
<feature type="region of interest" description="Disordered" evidence="1">
    <location>
        <begin position="26"/>
        <end position="80"/>
    </location>
</feature>
<gene>
    <name evidence="2" type="ORF">GCM10008995_19200</name>
</gene>
<dbReference type="PROSITE" id="PS51257">
    <property type="entry name" value="PROKAR_LIPOPROTEIN"/>
    <property type="match status" value="1"/>
</dbReference>
<reference evidence="2" key="2">
    <citation type="submission" date="2020-09" db="EMBL/GenBank/DDBJ databases">
        <authorList>
            <person name="Sun Q."/>
            <person name="Ohkuma M."/>
        </authorList>
    </citation>
    <scope>NUCLEOTIDE SEQUENCE</scope>
    <source>
        <strain evidence="2">JCM 14359</strain>
    </source>
</reference>
<protein>
    <submittedName>
        <fullName evidence="2">Uncharacterized protein</fullName>
    </submittedName>
</protein>